<sequence length="795" mass="91089">MRYFFGSLSADFSWDDLELYDEEYQQSYPVLYMIDFDEILMLQSQMEEPKERLPYMIREMSNKNSKQLDAYNIEYSTSPRHVIKDISEKLYRVLCFSMSSIIQEIDKCKAQQREGGFGIVETDGELRTQDPTWQHNWAEEAKLSHEIRNLNDTIEIYTAPTEPTPWYWYRPWRPALNKQHRQHLLKSWYGALPIRKFESPMVVSSCRRMGVPGPVKPIVEFSEGKVGVYTNFFEFANFHMEDTVRASEFSRTPSTLEKSPLDFSNKDLPQMIAESGGTEGQVWDELAHGNPSVEDVTTAKVVPEPSLEKEVLKKDHAAFRPAQGTLREESSVLVRLDTGSAIFMTITRDAPTSIFQESGRRDPDWKCCDHRGPGPIFSGESRVREIVLLSICSRVARGYLSAGVGRNQQLPPGYPGGMPRYDRPHSTAGLRLRFEQEVRLLKKATAKIAKRDQKIQAREEEIKRLDQEIKSLRAVKAESDGLRNQTKNLETLLKVEVDIKKAAKARNVELAKELESLCVQFADLQVNNTQLSQRMDARMDKLRVDFNEELYLHMLTAIAGRRWVIRHGLRLAVMKCTELSELRHSFADVVSARLAKGISEGLKHIIEHERADRDLADIEAYDPEVDSKYVKALYDLKVLKYPLVDQLEKLKDDPINMIMASLYLESDSGEDAPQWIRKFFPSSSQLKIRVYLEVRDPKDPWSFKEEILLEDAIAANISYAEKKKKLWVVCRTHGVGSAHHARSDGVPVSVPIIAPQGLVILLADVATQTETYKDEASPRLLRSKSLPPMYNLDWP</sequence>
<name>A0A6L2LS36_TANCI</name>
<keyword evidence="1" id="KW-0175">Coiled coil</keyword>
<organism evidence="2">
    <name type="scientific">Tanacetum cinerariifolium</name>
    <name type="common">Dalmatian daisy</name>
    <name type="synonym">Chrysanthemum cinerariifolium</name>
    <dbReference type="NCBI Taxonomy" id="118510"/>
    <lineage>
        <taxon>Eukaryota</taxon>
        <taxon>Viridiplantae</taxon>
        <taxon>Streptophyta</taxon>
        <taxon>Embryophyta</taxon>
        <taxon>Tracheophyta</taxon>
        <taxon>Spermatophyta</taxon>
        <taxon>Magnoliopsida</taxon>
        <taxon>eudicotyledons</taxon>
        <taxon>Gunneridae</taxon>
        <taxon>Pentapetalae</taxon>
        <taxon>asterids</taxon>
        <taxon>campanulids</taxon>
        <taxon>Asterales</taxon>
        <taxon>Asteraceae</taxon>
        <taxon>Asteroideae</taxon>
        <taxon>Anthemideae</taxon>
        <taxon>Anthemidinae</taxon>
        <taxon>Tanacetum</taxon>
    </lineage>
</organism>
<dbReference type="AlphaFoldDB" id="A0A6L2LS36"/>
<comment type="caution">
    <text evidence="2">The sequence shown here is derived from an EMBL/GenBank/DDBJ whole genome shotgun (WGS) entry which is preliminary data.</text>
</comment>
<evidence type="ECO:0008006" key="3">
    <source>
        <dbReference type="Google" id="ProtNLM"/>
    </source>
</evidence>
<evidence type="ECO:0000256" key="1">
    <source>
        <dbReference type="SAM" id="Coils"/>
    </source>
</evidence>
<evidence type="ECO:0000313" key="2">
    <source>
        <dbReference type="EMBL" id="GEU63959.1"/>
    </source>
</evidence>
<accession>A0A6L2LS36</accession>
<feature type="coiled-coil region" evidence="1">
    <location>
        <begin position="441"/>
        <end position="520"/>
    </location>
</feature>
<dbReference type="EMBL" id="BKCJ010004938">
    <property type="protein sequence ID" value="GEU63959.1"/>
    <property type="molecule type" value="Genomic_DNA"/>
</dbReference>
<proteinExistence type="predicted"/>
<gene>
    <name evidence="2" type="ORF">Tci_035937</name>
</gene>
<reference evidence="2" key="1">
    <citation type="journal article" date="2019" name="Sci. Rep.">
        <title>Draft genome of Tanacetum cinerariifolium, the natural source of mosquito coil.</title>
        <authorList>
            <person name="Yamashiro T."/>
            <person name="Shiraishi A."/>
            <person name="Satake H."/>
            <person name="Nakayama K."/>
        </authorList>
    </citation>
    <scope>NUCLEOTIDE SEQUENCE</scope>
</reference>
<protein>
    <recommendedName>
        <fullName evidence="3">Transposase (Putative), gypsy type</fullName>
    </recommendedName>
</protein>